<proteinExistence type="predicted"/>
<organism evidence="1 2">
    <name type="scientific">Variovorax ginsengisoli</name>
    <dbReference type="NCBI Taxonomy" id="363844"/>
    <lineage>
        <taxon>Bacteria</taxon>
        <taxon>Pseudomonadati</taxon>
        <taxon>Pseudomonadota</taxon>
        <taxon>Betaproteobacteria</taxon>
        <taxon>Burkholderiales</taxon>
        <taxon>Comamonadaceae</taxon>
        <taxon>Variovorax</taxon>
    </lineage>
</organism>
<evidence type="ECO:0000313" key="1">
    <source>
        <dbReference type="EMBL" id="MDP9901805.1"/>
    </source>
</evidence>
<accession>A0ABT9SC53</accession>
<name>A0ABT9SC53_9BURK</name>
<dbReference type="Proteomes" id="UP001226867">
    <property type="component" value="Unassembled WGS sequence"/>
</dbReference>
<sequence length="30" mass="3260">MLLLVAKDFATARVTPLVRAGFAEWLALDA</sequence>
<comment type="caution">
    <text evidence="1">The sequence shown here is derived from an EMBL/GenBank/DDBJ whole genome shotgun (WGS) entry which is preliminary data.</text>
</comment>
<evidence type="ECO:0000313" key="2">
    <source>
        <dbReference type="Proteomes" id="UP001226867"/>
    </source>
</evidence>
<dbReference type="EMBL" id="JAUSRO010000014">
    <property type="protein sequence ID" value="MDP9901805.1"/>
    <property type="molecule type" value="Genomic_DNA"/>
</dbReference>
<reference evidence="1 2" key="1">
    <citation type="submission" date="2023-07" db="EMBL/GenBank/DDBJ databases">
        <title>Sorghum-associated microbial communities from plants grown in Nebraska, USA.</title>
        <authorList>
            <person name="Schachtman D."/>
        </authorList>
    </citation>
    <scope>NUCLEOTIDE SEQUENCE [LARGE SCALE GENOMIC DNA]</scope>
    <source>
        <strain evidence="1 2">DS1607</strain>
    </source>
</reference>
<gene>
    <name evidence="1" type="ORF">J2W36_004075</name>
</gene>
<protein>
    <submittedName>
        <fullName evidence="1">Uncharacterized protein</fullName>
    </submittedName>
</protein>
<keyword evidence="2" id="KW-1185">Reference proteome</keyword>